<feature type="region of interest" description="Disordered" evidence="1">
    <location>
        <begin position="395"/>
        <end position="441"/>
    </location>
</feature>
<evidence type="ECO:0000256" key="2">
    <source>
        <dbReference type="SAM" id="Phobius"/>
    </source>
</evidence>
<sequence length="454" mass="50973">MALRFFRYLRGYVLLKLEGKKIERFLNMALTRGIKFWDVRYLGKDRVLLRVRWGAVRALRHISRATSTRLTVQEKIGLPFLVSRLKRRRAFLGGALFFLALVYCLSLFVWRVEVTGAQKLSPGEVLKVAAQAGLKPGVLRRQVNGKEVERVLKEQLPQLAWVGVEVRGTQATIKVVEKKLPEPAAGPAHIVARKAGLIKELLVLEGTPKVKEGDTVLPGQVLIAGEEMTVPQGEGEPSPVYVRAKGIVKARVWYQGYGEARLEEKGERPTGRKAQSICLEVGGRRWRLYGSDASPFSCYRVEETRYNLSLGRNFSLPVAVEKKVYYEWELYKLRRTPQEARRLAEERARAYLRACLPEGARLVGEQVEEVKGPKEEGLVRVSIRWEVEEDIGQIKEFTPEGGQEGRINGGNQDPRGGSTGGHGNSGSLRRTPESYREGHGSATAFAGRRVCLTW</sequence>
<feature type="compositionally biased region" description="Basic and acidic residues" evidence="1">
    <location>
        <begin position="430"/>
        <end position="439"/>
    </location>
</feature>
<evidence type="ECO:0000256" key="1">
    <source>
        <dbReference type="SAM" id="MobiDB-lite"/>
    </source>
</evidence>
<keyword evidence="2" id="KW-1133">Transmembrane helix</keyword>
<name>A0A3D8P566_9THEO</name>
<feature type="transmembrane region" description="Helical" evidence="2">
    <location>
        <begin position="90"/>
        <end position="110"/>
    </location>
</feature>
<keyword evidence="2" id="KW-0472">Membrane</keyword>
<dbReference type="OrthoDB" id="1640349at2"/>
<dbReference type="InterPro" id="IPR010690">
    <property type="entry name" value="YqfD"/>
</dbReference>
<reference evidence="3 4" key="1">
    <citation type="submission" date="2018-08" db="EMBL/GenBank/DDBJ databases">
        <title>Form III RuBisCO-mediated autotrophy in Thermodesulfobium bacteria.</title>
        <authorList>
            <person name="Toshchakov S.V."/>
            <person name="Kublanov I.V."/>
            <person name="Frolov E."/>
            <person name="Bonch-Osmolovskaya E.A."/>
            <person name="Tourova T.P."/>
            <person name="Chernych N.A."/>
            <person name="Lebedinsky A.V."/>
        </authorList>
    </citation>
    <scope>NUCLEOTIDE SEQUENCE [LARGE SCALE GENOMIC DNA]</scope>
    <source>
        <strain evidence="3 4">SR</strain>
    </source>
</reference>
<proteinExistence type="predicted"/>
<dbReference type="NCBIfam" id="TIGR02876">
    <property type="entry name" value="spore_yqfD"/>
    <property type="match status" value="1"/>
</dbReference>
<protein>
    <submittedName>
        <fullName evidence="3">Sporulation protein YqfD</fullName>
    </submittedName>
</protein>
<dbReference type="Pfam" id="PF06898">
    <property type="entry name" value="YqfD"/>
    <property type="match status" value="1"/>
</dbReference>
<keyword evidence="2" id="KW-0812">Transmembrane</keyword>
<dbReference type="RefSeq" id="WP_115792094.1">
    <property type="nucleotide sequence ID" value="NZ_QSLN01000002.1"/>
</dbReference>
<dbReference type="EMBL" id="QSLN01000002">
    <property type="protein sequence ID" value="RDV84354.1"/>
    <property type="molecule type" value="Genomic_DNA"/>
</dbReference>
<keyword evidence="4" id="KW-1185">Reference proteome</keyword>
<comment type="caution">
    <text evidence="3">The sequence shown here is derived from an EMBL/GenBank/DDBJ whole genome shotgun (WGS) entry which is preliminary data.</text>
</comment>
<gene>
    <name evidence="3" type="primary">yqfD</name>
    <name evidence="3" type="ORF">DXX99_03360</name>
</gene>
<evidence type="ECO:0000313" key="4">
    <source>
        <dbReference type="Proteomes" id="UP000256329"/>
    </source>
</evidence>
<dbReference type="AlphaFoldDB" id="A0A3D8P566"/>
<evidence type="ECO:0000313" key="3">
    <source>
        <dbReference type="EMBL" id="RDV84354.1"/>
    </source>
</evidence>
<accession>A0A3D8P566</accession>
<organism evidence="3 4">
    <name type="scientific">Ammonifex thiophilus</name>
    <dbReference type="NCBI Taxonomy" id="444093"/>
    <lineage>
        <taxon>Bacteria</taxon>
        <taxon>Bacillati</taxon>
        <taxon>Bacillota</taxon>
        <taxon>Clostridia</taxon>
        <taxon>Thermoanaerobacterales</taxon>
        <taxon>Thermoanaerobacteraceae</taxon>
        <taxon>Ammonifex</taxon>
    </lineage>
</organism>
<dbReference type="Proteomes" id="UP000256329">
    <property type="component" value="Unassembled WGS sequence"/>
</dbReference>